<feature type="chain" id="PRO_5005583166" description="DUF4371 domain-containing protein" evidence="1">
    <location>
        <begin position="19"/>
        <end position="305"/>
    </location>
</feature>
<gene>
    <name evidence="2" type="ORF">OCBIM_22030559mg</name>
</gene>
<reference evidence="2" key="1">
    <citation type="submission" date="2015-07" db="EMBL/GenBank/DDBJ databases">
        <title>MeaNS - Measles Nucleotide Surveillance Program.</title>
        <authorList>
            <person name="Tran T."/>
            <person name="Druce J."/>
        </authorList>
    </citation>
    <scope>NUCLEOTIDE SEQUENCE</scope>
    <source>
        <strain evidence="2">UCB-OBI-ISO-001</strain>
        <tissue evidence="2">Gonad</tissue>
    </source>
</reference>
<evidence type="ECO:0008006" key="3">
    <source>
        <dbReference type="Google" id="ProtNLM"/>
    </source>
</evidence>
<proteinExistence type="predicted"/>
<dbReference type="OrthoDB" id="6627600at2759"/>
<keyword evidence="1" id="KW-0732">Signal</keyword>
<protein>
    <recommendedName>
        <fullName evidence="3">DUF4371 domain-containing protein</fullName>
    </recommendedName>
</protein>
<dbReference type="EMBL" id="KQ421022">
    <property type="protein sequence ID" value="KOF78580.1"/>
    <property type="molecule type" value="Genomic_DNA"/>
</dbReference>
<evidence type="ECO:0000256" key="1">
    <source>
        <dbReference type="SAM" id="SignalP"/>
    </source>
</evidence>
<name>A0A0L8GPP0_OCTBM</name>
<dbReference type="PANTHER" id="PTHR45913">
    <property type="entry name" value="EPM2A-INTERACTING PROTEIN 1"/>
    <property type="match status" value="1"/>
</dbReference>
<evidence type="ECO:0000313" key="2">
    <source>
        <dbReference type="EMBL" id="KOF78580.1"/>
    </source>
</evidence>
<sequence length="305" mass="35541">MLIANCATLLVYVRFVWQNNVLEDLLHCLNLTLYTTGADVFAALEECLFGQYKLNLKNCKRITCDSAANMTGKNSCVIKRFLDAADNNAIWNHCFIHQQALISKKLKDNLKDVLKSAVKIVDFIKGSSLKSRIFEIFCSEIGSQYTHLLNNPSVQLFENDVWVTKLAYLTDIFGILNDLIMKLQRKSGNIFQHIEGFQKMLSLWQRRRKSDHPTYYMFPTLLQYTAENIVNDDILRGLKLEILSHLTFLFQSFDKYFPEEIFEPHGKWTLNDDDDEDELLHLSCSFTLKNGFEKLNLCSFWNFHY</sequence>
<feature type="signal peptide" evidence="1">
    <location>
        <begin position="1"/>
        <end position="18"/>
    </location>
</feature>
<dbReference type="AlphaFoldDB" id="A0A0L8GPP0"/>
<organism evidence="2">
    <name type="scientific">Octopus bimaculoides</name>
    <name type="common">California two-spotted octopus</name>
    <dbReference type="NCBI Taxonomy" id="37653"/>
    <lineage>
        <taxon>Eukaryota</taxon>
        <taxon>Metazoa</taxon>
        <taxon>Spiralia</taxon>
        <taxon>Lophotrochozoa</taxon>
        <taxon>Mollusca</taxon>
        <taxon>Cephalopoda</taxon>
        <taxon>Coleoidea</taxon>
        <taxon>Octopodiformes</taxon>
        <taxon>Octopoda</taxon>
        <taxon>Incirrata</taxon>
        <taxon>Octopodidae</taxon>
        <taxon>Octopus</taxon>
    </lineage>
</organism>
<accession>A0A0L8GPP0</accession>
<dbReference type="PANTHER" id="PTHR45913:SF19">
    <property type="entry name" value="LOW QUALITY PROTEIN: ZINC FINGER BED DOMAIN-CONTAINING PROTEIN 5-LIKE"/>
    <property type="match status" value="1"/>
</dbReference>